<organism evidence="6 7">
    <name type="scientific">Dendrobium nobile</name>
    <name type="common">Orchid</name>
    <dbReference type="NCBI Taxonomy" id="94219"/>
    <lineage>
        <taxon>Eukaryota</taxon>
        <taxon>Viridiplantae</taxon>
        <taxon>Streptophyta</taxon>
        <taxon>Embryophyta</taxon>
        <taxon>Tracheophyta</taxon>
        <taxon>Spermatophyta</taxon>
        <taxon>Magnoliopsida</taxon>
        <taxon>Liliopsida</taxon>
        <taxon>Asparagales</taxon>
        <taxon>Orchidaceae</taxon>
        <taxon>Epidendroideae</taxon>
        <taxon>Malaxideae</taxon>
        <taxon>Dendrobiinae</taxon>
        <taxon>Dendrobium</taxon>
    </lineage>
</organism>
<protein>
    <submittedName>
        <fullName evidence="6">Uncharacterized protein</fullName>
    </submittedName>
</protein>
<dbReference type="PROSITE" id="PS50294">
    <property type="entry name" value="WD_REPEATS_REGION"/>
    <property type="match status" value="1"/>
</dbReference>
<feature type="compositionally biased region" description="Polar residues" evidence="5">
    <location>
        <begin position="445"/>
        <end position="457"/>
    </location>
</feature>
<feature type="compositionally biased region" description="Polar residues" evidence="5">
    <location>
        <begin position="414"/>
        <end position="436"/>
    </location>
</feature>
<dbReference type="PANTHER" id="PTHR34224">
    <property type="entry name" value="INTERACTOR OF CONSTITUTIVE ACTIVE ROPS 2, CHLOROPLASTIC-RELATED"/>
    <property type="match status" value="1"/>
</dbReference>
<dbReference type="AlphaFoldDB" id="A0A8T3ANR8"/>
<feature type="compositionally biased region" description="Basic and acidic residues" evidence="5">
    <location>
        <begin position="459"/>
        <end position="483"/>
    </location>
</feature>
<feature type="coiled-coil region" evidence="4">
    <location>
        <begin position="899"/>
        <end position="947"/>
    </location>
</feature>
<evidence type="ECO:0000256" key="4">
    <source>
        <dbReference type="SAM" id="Coils"/>
    </source>
</evidence>
<evidence type="ECO:0000313" key="6">
    <source>
        <dbReference type="EMBL" id="KAI0497422.1"/>
    </source>
</evidence>
<dbReference type="Pfam" id="PF00400">
    <property type="entry name" value="WD40"/>
    <property type="match status" value="3"/>
</dbReference>
<reference evidence="6" key="1">
    <citation type="journal article" date="2022" name="Front. Genet.">
        <title>Chromosome-Scale Assembly of the Dendrobium nobile Genome Provides Insights Into the Molecular Mechanism of the Biosynthesis of the Medicinal Active Ingredient of Dendrobium.</title>
        <authorList>
            <person name="Xu Q."/>
            <person name="Niu S.-C."/>
            <person name="Li K.-L."/>
            <person name="Zheng P.-J."/>
            <person name="Zhang X.-J."/>
            <person name="Jia Y."/>
            <person name="Liu Y."/>
            <person name="Niu Y.-X."/>
            <person name="Yu L.-H."/>
            <person name="Chen D.-F."/>
            <person name="Zhang G.-Q."/>
        </authorList>
    </citation>
    <scope>NUCLEOTIDE SEQUENCE</scope>
    <source>
        <tissue evidence="6">Leaf</tissue>
    </source>
</reference>
<keyword evidence="7" id="KW-1185">Reference proteome</keyword>
<dbReference type="InterPro" id="IPR015943">
    <property type="entry name" value="WD40/YVTN_repeat-like_dom_sf"/>
</dbReference>
<proteinExistence type="inferred from homology"/>
<dbReference type="InterPro" id="IPR029688">
    <property type="entry name" value="ICR"/>
</dbReference>
<name>A0A8T3ANR8_DENNO</name>
<feature type="region of interest" description="Disordered" evidence="5">
    <location>
        <begin position="980"/>
        <end position="1015"/>
    </location>
</feature>
<feature type="coiled-coil region" evidence="4">
    <location>
        <begin position="839"/>
        <end position="866"/>
    </location>
</feature>
<evidence type="ECO:0000256" key="5">
    <source>
        <dbReference type="SAM" id="MobiDB-lite"/>
    </source>
</evidence>
<comment type="similarity">
    <text evidence="1">Belongs to the ICR family.</text>
</comment>
<evidence type="ECO:0000256" key="1">
    <source>
        <dbReference type="ARBA" id="ARBA00009778"/>
    </source>
</evidence>
<feature type="repeat" description="WD" evidence="3">
    <location>
        <begin position="42"/>
        <end position="83"/>
    </location>
</feature>
<evidence type="ECO:0000313" key="7">
    <source>
        <dbReference type="Proteomes" id="UP000829196"/>
    </source>
</evidence>
<feature type="region of interest" description="Disordered" evidence="5">
    <location>
        <begin position="381"/>
        <end position="483"/>
    </location>
</feature>
<feature type="coiled-coil region" evidence="4">
    <location>
        <begin position="485"/>
        <end position="803"/>
    </location>
</feature>
<evidence type="ECO:0000256" key="2">
    <source>
        <dbReference type="ARBA" id="ARBA00023054"/>
    </source>
</evidence>
<dbReference type="SMR" id="A0A8T3ANR8"/>
<keyword evidence="3" id="KW-0853">WD repeat</keyword>
<dbReference type="SMART" id="SM00320">
    <property type="entry name" value="WD40"/>
    <property type="match status" value="6"/>
</dbReference>
<evidence type="ECO:0000256" key="3">
    <source>
        <dbReference type="PROSITE-ProRule" id="PRU00221"/>
    </source>
</evidence>
<dbReference type="Proteomes" id="UP000829196">
    <property type="component" value="Unassembled WGS sequence"/>
</dbReference>
<dbReference type="InterPro" id="IPR001680">
    <property type="entry name" value="WD40_rpt"/>
</dbReference>
<dbReference type="EMBL" id="JAGYWB010000015">
    <property type="protein sequence ID" value="KAI0497422.1"/>
    <property type="molecule type" value="Genomic_DNA"/>
</dbReference>
<accession>A0A8T3ANR8</accession>
<gene>
    <name evidence="6" type="ORF">KFK09_020646</name>
</gene>
<dbReference type="PROSITE" id="PS50082">
    <property type="entry name" value="WD_REPEATS_2"/>
    <property type="match status" value="1"/>
</dbReference>
<dbReference type="InterPro" id="IPR036322">
    <property type="entry name" value="WD40_repeat_dom_sf"/>
</dbReference>
<dbReference type="PANTHER" id="PTHR34224:SF4">
    <property type="entry name" value="INTERACTOR OF CONSTITUTIVE ACTIVE ROPS 2, CHLOROPLASTIC"/>
    <property type="match status" value="1"/>
</dbReference>
<keyword evidence="2 4" id="KW-0175">Coiled coil</keyword>
<dbReference type="SUPFAM" id="SSF50978">
    <property type="entry name" value="WD40 repeat-like"/>
    <property type="match status" value="1"/>
</dbReference>
<comment type="caution">
    <text evidence="6">The sequence shown here is derived from an EMBL/GenBank/DDBJ whole genome shotgun (WGS) entry which is preliminary data.</text>
</comment>
<dbReference type="OrthoDB" id="1932291at2759"/>
<sequence length="1015" mass="114339">MESSELQEIWRRELGLLRPRSFACRVGGSEAVVKRLDLYGKLHGHKGCVNNVHFSPSGDILVSGSDDKDIIFWNWSNKSKILTYYSGHNENVFHAQIMPYTDDRIVVTSAADGQFDLRNQTPIKLLTCSSFSENKQSIRLNSITVDPRNPNLFSTGGFDAYARVYDIRNYHWDVSKGLDQPVNNFCPRHLIGSTNVHITGLAYSNKSELLVSYNDELIYMFQKEMGICTHPKTIQAEALQNLDQPQVYLGHRNSQTVKGVSFFGPCDEYVVSGSDCGHIYIWMKKTGKLLRMMVGDKHIVNSVEPHPFFPFLATSGFDKNIKLWTPMSRRSAPLPKNAKEIMAANKGGREVRARITLSPDVVMHVLTLQRRQALVYREAIPTEADSDSDSTPEEGSPADPTEGNIIHRKDKMQTSKARNGTSEVPQKTSPITPKSSRGSKKIATESDSVTSKLTPGKSSAEKSPKITERRSPKSPNFEKKRLVRQSELEHQVAQLQDELKKTKDQLNSSELLKKKVQLESEEAKKQLKAMEEKLEETECKLVEFSAAEDDRIQQLHQISQERDKAWQAELEALQEQRSNDCAALGSAMNEIQRLKQQLDMVLKSETSHVEDFESEQTELVALKEDMEATLSTVENLKVQINEKEMAEKEEKLTAYETQKELEMANTIIESLRSEGCNLQEYLNSATSKLEESRVRINALEEMVKELQSSVEDDEIESGKPPFEVESVASQSELEQLRAALEAAEAKLQEEQIQTTMKIQSAFEMAEHVKVDAGLRELELESTLQKTKAELFELKARLLSLETQLPGISQINKELKDEMDEAKASQFESEMRLIKATTDVTELKANILDKETQLQSIMEENEQIKSELCKRDSKHQKNYAAAMSDAEKAKSAEHEALMRLEVVNGEAEKISKKATKLSEQLEAAQAVKSEMEIELKRLRVQSDQWRKAAEAAAAVLTPGNNGRIVERTGSLDSDYNSLSGKLISSPFSDELDDDSPKRKNGNMLRKIGGLWKKGSK</sequence>
<dbReference type="Gene3D" id="2.130.10.10">
    <property type="entry name" value="YVTN repeat-like/Quinoprotein amine dehydrogenase"/>
    <property type="match status" value="1"/>
</dbReference>